<feature type="region of interest" description="Disordered" evidence="1">
    <location>
        <begin position="61"/>
        <end position="83"/>
    </location>
</feature>
<evidence type="ECO:0000313" key="2">
    <source>
        <dbReference type="EMBL" id="SJN19534.1"/>
    </source>
</evidence>
<name>A0A1R4IIS6_9MICC</name>
<accession>A0A1R4IIS6</accession>
<dbReference type="EMBL" id="FUKP01000015">
    <property type="protein sequence ID" value="SJN19534.1"/>
    <property type="molecule type" value="Genomic_DNA"/>
</dbReference>
<proteinExistence type="predicted"/>
<dbReference type="AlphaFoldDB" id="A0A1R4IIS6"/>
<evidence type="ECO:0000313" key="3">
    <source>
        <dbReference type="Proteomes" id="UP000196230"/>
    </source>
</evidence>
<organism evidence="2 3">
    <name type="scientific">Micrococcus lylae</name>
    <dbReference type="NCBI Taxonomy" id="1273"/>
    <lineage>
        <taxon>Bacteria</taxon>
        <taxon>Bacillati</taxon>
        <taxon>Actinomycetota</taxon>
        <taxon>Actinomycetes</taxon>
        <taxon>Micrococcales</taxon>
        <taxon>Micrococcaceae</taxon>
        <taxon>Micrococcus</taxon>
    </lineage>
</organism>
<evidence type="ECO:0000256" key="1">
    <source>
        <dbReference type="SAM" id="MobiDB-lite"/>
    </source>
</evidence>
<sequence length="83" mass="8632">MHLLAAVRLCEAESLGGVVELDASGGHRITSLLQSSWRPTAAPAPPSPPACTVAVVPGAGGVQHTGAARPRHRWDRSCREGSR</sequence>
<dbReference type="Proteomes" id="UP000196230">
    <property type="component" value="Unassembled WGS sequence"/>
</dbReference>
<gene>
    <name evidence="2" type="ORF">FM125_02645</name>
</gene>
<protein>
    <submittedName>
        <fullName evidence="2">Uncharacterized protein</fullName>
    </submittedName>
</protein>
<reference evidence="2 3" key="1">
    <citation type="submission" date="2017-02" db="EMBL/GenBank/DDBJ databases">
        <authorList>
            <person name="Peterson S.W."/>
        </authorList>
    </citation>
    <scope>NUCLEOTIDE SEQUENCE [LARGE SCALE GENOMIC DNA]</scope>
    <source>
        <strain evidence="2 3">2B3F</strain>
    </source>
</reference>